<accession>A0A450Z4D7</accession>
<dbReference type="SUPFAM" id="SSF52540">
    <property type="entry name" value="P-loop containing nucleoside triphosphate hydrolases"/>
    <property type="match status" value="1"/>
</dbReference>
<dbReference type="InterPro" id="IPR027417">
    <property type="entry name" value="P-loop_NTPase"/>
</dbReference>
<dbReference type="PANTHER" id="PTHR34301:SF8">
    <property type="entry name" value="ATPASE DOMAIN-CONTAINING PROTEIN"/>
    <property type="match status" value="1"/>
</dbReference>
<dbReference type="InterPro" id="IPR008868">
    <property type="entry name" value="TniB"/>
</dbReference>
<reference evidence="1" key="1">
    <citation type="submission" date="2019-02" db="EMBL/GenBank/DDBJ databases">
        <authorList>
            <person name="Gruber-Vodicka R. H."/>
            <person name="Seah K. B. B."/>
        </authorList>
    </citation>
    <scope>NUCLEOTIDE SEQUENCE</scope>
    <source>
        <strain evidence="1">BECK_BZ125</strain>
    </source>
</reference>
<proteinExistence type="predicted"/>
<dbReference type="EMBL" id="CAADFT010000123">
    <property type="protein sequence ID" value="VFK48656.1"/>
    <property type="molecule type" value="Genomic_DNA"/>
</dbReference>
<organism evidence="1">
    <name type="scientific">Candidatus Kentrum sp. TC</name>
    <dbReference type="NCBI Taxonomy" id="2126339"/>
    <lineage>
        <taxon>Bacteria</taxon>
        <taxon>Pseudomonadati</taxon>
        <taxon>Pseudomonadota</taxon>
        <taxon>Gammaproteobacteria</taxon>
        <taxon>Candidatus Kentrum</taxon>
    </lineage>
</organism>
<sequence>MSHRRHTGEGLIGVYKITVPEIHFVGFDRILGVVIPDVMGGTPDAIRRCWRDTGHPPLVLISTPKKREFLANYFRNEIFQAIILDANDVKNITLADEPGRALLDGMASQVDLAALSPFQTAGPVSDMFYGRTEELTLLLASLERPNQKNHAVVGPRRVGKTSLLHRVRAELRARKGWDTVYIDVSSFGTVSDPTERLHAFFQALLDKLDIPGAGTSQGFIAAMGTKYGGNRKSRLAIFVDEVDDLLQAHARDGQDILPRTIRTLINEFDVKVVLAGYKTLYFQMHNEKSALFNMSDRLPLAALDEASAEALIRDPLNNVVEISRDVVHGICERTGRFPNFIQICCRLLLERPRVQQSRRITWDDVREVTQSRAFFEHIVEAYVQNLQELSKLIFYLSLSYYDVKAQRFTWEEASAGKRKRKHLIPDQIRFTSYDIHGIVEKVGVKLTDRELHAVMDELLLACVLMPTEGANYRFVLPDLPELMQSHEQILEATVNMLEQAREGFLHY</sequence>
<dbReference type="Pfam" id="PF05621">
    <property type="entry name" value="TniB"/>
    <property type="match status" value="1"/>
</dbReference>
<dbReference type="PANTHER" id="PTHR34301">
    <property type="entry name" value="DNA-BINDING PROTEIN-RELATED"/>
    <property type="match status" value="1"/>
</dbReference>
<dbReference type="AlphaFoldDB" id="A0A450Z4D7"/>
<name>A0A450Z4D7_9GAMM</name>
<dbReference type="Gene3D" id="3.40.50.300">
    <property type="entry name" value="P-loop containing nucleotide triphosphate hydrolases"/>
    <property type="match status" value="1"/>
</dbReference>
<evidence type="ECO:0000313" key="1">
    <source>
        <dbReference type="EMBL" id="VFK48656.1"/>
    </source>
</evidence>
<gene>
    <name evidence="1" type="ORF">BECKTC1821E_GA0114239_11237</name>
</gene>
<protein>
    <submittedName>
        <fullName evidence="1">TniB protein</fullName>
    </submittedName>
</protein>